<keyword evidence="2" id="KW-0813">Transport</keyword>
<keyword evidence="4" id="KW-0653">Protein transport</keyword>
<comment type="similarity">
    <text evidence="1">Belongs to the EXO84 family.</text>
</comment>
<dbReference type="EMBL" id="BDGG01000009">
    <property type="protein sequence ID" value="GAV03114.1"/>
    <property type="molecule type" value="Genomic_DNA"/>
</dbReference>
<evidence type="ECO:0000313" key="8">
    <source>
        <dbReference type="Proteomes" id="UP000186922"/>
    </source>
</evidence>
<dbReference type="GO" id="GO:0000145">
    <property type="term" value="C:exocyst"/>
    <property type="evidence" value="ECO:0007669"/>
    <property type="project" value="InterPro"/>
</dbReference>
<dbReference type="Proteomes" id="UP000186922">
    <property type="component" value="Unassembled WGS sequence"/>
</dbReference>
<accession>A0A1D1VVU2</accession>
<dbReference type="Pfam" id="PF16528">
    <property type="entry name" value="Exo84_C"/>
    <property type="match status" value="1"/>
</dbReference>
<dbReference type="PANTHER" id="PTHR21426:SF12">
    <property type="entry name" value="EXOCYST COMPLEX COMPONENT 8"/>
    <property type="match status" value="1"/>
</dbReference>
<dbReference type="InterPro" id="IPR042560">
    <property type="entry name" value="Exo84_C_2"/>
</dbReference>
<evidence type="ECO:0000256" key="5">
    <source>
        <dbReference type="SAM" id="Coils"/>
    </source>
</evidence>
<keyword evidence="8" id="KW-1185">Reference proteome</keyword>
<keyword evidence="5" id="KW-0175">Coiled coil</keyword>
<dbReference type="PANTHER" id="PTHR21426">
    <property type="entry name" value="EXOCYST COMPLEX COMPONENT 8"/>
    <property type="match status" value="1"/>
</dbReference>
<feature type="coiled-coil region" evidence="5">
    <location>
        <begin position="59"/>
        <end position="93"/>
    </location>
</feature>
<evidence type="ECO:0000259" key="6">
    <source>
        <dbReference type="Pfam" id="PF16528"/>
    </source>
</evidence>
<dbReference type="InterPro" id="IPR032403">
    <property type="entry name" value="Exo84_C"/>
</dbReference>
<gene>
    <name evidence="7" type="primary">RvY_13591-1</name>
    <name evidence="7" type="synonym">RvY_13591.1</name>
    <name evidence="7" type="ORF">RvY_13591</name>
</gene>
<evidence type="ECO:0000256" key="3">
    <source>
        <dbReference type="ARBA" id="ARBA00022483"/>
    </source>
</evidence>
<evidence type="ECO:0000313" key="7">
    <source>
        <dbReference type="EMBL" id="GAV03114.1"/>
    </source>
</evidence>
<evidence type="ECO:0000256" key="2">
    <source>
        <dbReference type="ARBA" id="ARBA00022448"/>
    </source>
</evidence>
<dbReference type="OrthoDB" id="642193at2759"/>
<protein>
    <recommendedName>
        <fullName evidence="6">Exocyst component Exo84 C-terminal domain-containing protein</fullName>
    </recommendedName>
</protein>
<dbReference type="GO" id="GO:0006893">
    <property type="term" value="P:Golgi to plasma membrane transport"/>
    <property type="evidence" value="ECO:0007669"/>
    <property type="project" value="TreeGrafter"/>
</dbReference>
<dbReference type="InterPro" id="IPR016159">
    <property type="entry name" value="Cullin_repeat-like_dom_sf"/>
</dbReference>
<keyword evidence="3" id="KW-0268">Exocytosis</keyword>
<dbReference type="Gene3D" id="1.20.58.1220">
    <property type="entry name" value="Exo84p, C-terminal helical domain"/>
    <property type="match status" value="1"/>
</dbReference>
<evidence type="ECO:0000256" key="4">
    <source>
        <dbReference type="ARBA" id="ARBA00022927"/>
    </source>
</evidence>
<proteinExistence type="inferred from homology"/>
<dbReference type="GO" id="GO:0015031">
    <property type="term" value="P:protein transport"/>
    <property type="evidence" value="ECO:0007669"/>
    <property type="project" value="UniProtKB-KW"/>
</dbReference>
<dbReference type="STRING" id="947166.A0A1D1VVU2"/>
<feature type="domain" description="Exocyst component Exo84 C-terminal" evidence="6">
    <location>
        <begin position="151"/>
        <end position="344"/>
    </location>
</feature>
<evidence type="ECO:0000256" key="1">
    <source>
        <dbReference type="ARBA" id="ARBA00007210"/>
    </source>
</evidence>
<comment type="caution">
    <text evidence="7">The sequence shown here is derived from an EMBL/GenBank/DDBJ whole genome shotgun (WGS) entry which is preliminary data.</text>
</comment>
<sequence>MDLRELYKEDFPAEAIVTDLISRGDGQTQLEMGLRKFREYREQANLELRKNAFKYHSAILTASREMQDLEKNLTDLKSTLAEQKQLLENVTETAPEVEGAERDRRSGYFGNSLDSLASRYRSDATEIGVGDKDIPLWFREATLDIEDLYEMRQFEEATNLLIKAQEYFRSVRDTSLMTKADVYYRPILYAEEQLLIHLLQALNAALGCPFGINDSLTKLLVQLLRRLGKNYDACIAFLDLRTQLIHTSLKAKPLDRRSLIPVEARAEILFLSIEDALKKYHDFGFEGMACKSALNGWVKFHVDAFANDHLEQLFTSQASLTACASCVRSVRKHAARLTSLGMDLSLLLDGHLESQNRVFLEQMVKDFIENKTNLLKDQRIEPTVFPTKEAVASLDNIALSGLGMAAVYVDGLRLNIASQHIDFAKSFLQLVGDVTEIATESMKNVVNSLVKKAFEPLLDDLQYSVKQLTASKPNVGVLSATVDFCLKNLIPNAEDAMKTKFAIQSSQLFVTEKDALIKMQSTLKSKAKLPATIV</sequence>
<dbReference type="AlphaFoldDB" id="A0A1D1VVU2"/>
<dbReference type="SUPFAM" id="SSF74788">
    <property type="entry name" value="Cullin repeat-like"/>
    <property type="match status" value="1"/>
</dbReference>
<dbReference type="InterPro" id="IPR033961">
    <property type="entry name" value="Exo84"/>
</dbReference>
<reference evidence="7 8" key="1">
    <citation type="journal article" date="2016" name="Nat. Commun.">
        <title>Extremotolerant tardigrade genome and improved radiotolerance of human cultured cells by tardigrade-unique protein.</title>
        <authorList>
            <person name="Hashimoto T."/>
            <person name="Horikawa D.D."/>
            <person name="Saito Y."/>
            <person name="Kuwahara H."/>
            <person name="Kozuka-Hata H."/>
            <person name="Shin-I T."/>
            <person name="Minakuchi Y."/>
            <person name="Ohishi K."/>
            <person name="Motoyama A."/>
            <person name="Aizu T."/>
            <person name="Enomoto A."/>
            <person name="Kondo K."/>
            <person name="Tanaka S."/>
            <person name="Hara Y."/>
            <person name="Koshikawa S."/>
            <person name="Sagara H."/>
            <person name="Miura T."/>
            <person name="Yokobori S."/>
            <person name="Miyagawa K."/>
            <person name="Suzuki Y."/>
            <person name="Kubo T."/>
            <person name="Oyama M."/>
            <person name="Kohara Y."/>
            <person name="Fujiyama A."/>
            <person name="Arakawa K."/>
            <person name="Katayama T."/>
            <person name="Toyoda A."/>
            <person name="Kunieda T."/>
        </authorList>
    </citation>
    <scope>NUCLEOTIDE SEQUENCE [LARGE SCALE GENOMIC DNA]</scope>
    <source>
        <strain evidence="7 8">YOKOZUNA-1</strain>
    </source>
</reference>
<name>A0A1D1VVU2_RAMVA</name>
<organism evidence="7 8">
    <name type="scientific">Ramazzottius varieornatus</name>
    <name type="common">Water bear</name>
    <name type="synonym">Tardigrade</name>
    <dbReference type="NCBI Taxonomy" id="947166"/>
    <lineage>
        <taxon>Eukaryota</taxon>
        <taxon>Metazoa</taxon>
        <taxon>Ecdysozoa</taxon>
        <taxon>Tardigrada</taxon>
        <taxon>Eutardigrada</taxon>
        <taxon>Parachela</taxon>
        <taxon>Hypsibioidea</taxon>
        <taxon>Ramazzottiidae</taxon>
        <taxon>Ramazzottius</taxon>
    </lineage>
</organism>
<dbReference type="GO" id="GO:0006887">
    <property type="term" value="P:exocytosis"/>
    <property type="evidence" value="ECO:0007669"/>
    <property type="project" value="UniProtKB-KW"/>
</dbReference>